<proteinExistence type="predicted"/>
<comment type="caution">
    <text evidence="1">The sequence shown here is derived from an EMBL/GenBank/DDBJ whole genome shotgun (WGS) entry which is preliminary data.</text>
</comment>
<evidence type="ECO:0000313" key="2">
    <source>
        <dbReference type="Proteomes" id="UP001497497"/>
    </source>
</evidence>
<organism evidence="1 2">
    <name type="scientific">Lymnaea stagnalis</name>
    <name type="common">Great pond snail</name>
    <name type="synonym">Helix stagnalis</name>
    <dbReference type="NCBI Taxonomy" id="6523"/>
    <lineage>
        <taxon>Eukaryota</taxon>
        <taxon>Metazoa</taxon>
        <taxon>Spiralia</taxon>
        <taxon>Lophotrochozoa</taxon>
        <taxon>Mollusca</taxon>
        <taxon>Gastropoda</taxon>
        <taxon>Heterobranchia</taxon>
        <taxon>Euthyneura</taxon>
        <taxon>Panpulmonata</taxon>
        <taxon>Hygrophila</taxon>
        <taxon>Lymnaeoidea</taxon>
        <taxon>Lymnaeidae</taxon>
        <taxon>Lymnaea</taxon>
    </lineage>
</organism>
<reference evidence="1 2" key="1">
    <citation type="submission" date="2024-04" db="EMBL/GenBank/DDBJ databases">
        <authorList>
            <consortium name="Genoscope - CEA"/>
            <person name="William W."/>
        </authorList>
    </citation>
    <scope>NUCLEOTIDE SEQUENCE [LARGE SCALE GENOMIC DNA]</scope>
</reference>
<sequence>YARVKGVCRCVCPENRDVSTNCQTLKNGPSPVAVWPSTPIVLLAGGPSHSCPTGFDSTPGWFSFTGKYA</sequence>
<dbReference type="Proteomes" id="UP001497497">
    <property type="component" value="Unassembled WGS sequence"/>
</dbReference>
<name>A0AAV2I4U0_LYMST</name>
<accession>A0AAV2I4U0</accession>
<protein>
    <submittedName>
        <fullName evidence="1">Uncharacterized protein</fullName>
    </submittedName>
</protein>
<keyword evidence="2" id="KW-1185">Reference proteome</keyword>
<feature type="non-terminal residue" evidence="1">
    <location>
        <position position="1"/>
    </location>
</feature>
<feature type="non-terminal residue" evidence="1">
    <location>
        <position position="69"/>
    </location>
</feature>
<gene>
    <name evidence="1" type="ORF">GSLYS_00015325001</name>
</gene>
<dbReference type="EMBL" id="CAXITT010000448">
    <property type="protein sequence ID" value="CAL1541719.1"/>
    <property type="molecule type" value="Genomic_DNA"/>
</dbReference>
<dbReference type="AlphaFoldDB" id="A0AAV2I4U0"/>
<evidence type="ECO:0000313" key="1">
    <source>
        <dbReference type="EMBL" id="CAL1541719.1"/>
    </source>
</evidence>